<feature type="region of interest" description="Disordered" evidence="2">
    <location>
        <begin position="555"/>
        <end position="591"/>
    </location>
</feature>
<proteinExistence type="predicted"/>
<dbReference type="Pfam" id="PF00350">
    <property type="entry name" value="Dynamin_N"/>
    <property type="match status" value="1"/>
</dbReference>
<keyword evidence="1" id="KW-0175">Coiled coil</keyword>
<evidence type="ECO:0000256" key="2">
    <source>
        <dbReference type="SAM" id="MobiDB-lite"/>
    </source>
</evidence>
<feature type="domain" description="Dynamin N-terminal" evidence="3">
    <location>
        <begin position="246"/>
        <end position="480"/>
    </location>
</feature>
<dbReference type="SUPFAM" id="SSF52540">
    <property type="entry name" value="P-loop containing nucleoside triphosphate hydrolases"/>
    <property type="match status" value="1"/>
</dbReference>
<feature type="coiled-coil region" evidence="1">
    <location>
        <begin position="604"/>
        <end position="631"/>
    </location>
</feature>
<dbReference type="STRING" id="1408157.A0A1J7JWX9"/>
<evidence type="ECO:0000313" key="5">
    <source>
        <dbReference type="Proteomes" id="UP000182658"/>
    </source>
</evidence>
<reference evidence="4 5" key="1">
    <citation type="submission" date="2016-10" db="EMBL/GenBank/DDBJ databases">
        <title>Draft genome sequence of Coniochaeta ligniaria NRRL30616, a lignocellulolytic fungus for bioabatement of inhibitors in plant biomass hydrolysates.</title>
        <authorList>
            <consortium name="DOE Joint Genome Institute"/>
            <person name="Jimenez D.J."/>
            <person name="Hector R.E."/>
            <person name="Riley R."/>
            <person name="Sun H."/>
            <person name="Grigoriev I.V."/>
            <person name="Van Elsas J.D."/>
            <person name="Nichols N.N."/>
        </authorList>
    </citation>
    <scope>NUCLEOTIDE SEQUENCE [LARGE SCALE GENOMIC DNA]</scope>
    <source>
        <strain evidence="4 5">NRRL 30616</strain>
    </source>
</reference>
<dbReference type="InterPro" id="IPR045063">
    <property type="entry name" value="Dynamin_N"/>
</dbReference>
<name>A0A1J7JWX9_9PEZI</name>
<sequence length="1099" mass="121591">MSSPTEEAVGPSQPARSQDISLPAVAPPKKEEGNVELHTIPAMSSIPEEMNVAHTANEDAHEMDNTTNNNNNGRKEEGNVELYIDQHMEEETNDHVAHTVNEDAHNMDDTTNNHNSCMKEEGNVELHTIPPTSTIGEEMNDHVADTANEDAHDTDDTTNNANNDRTEEHTNNGSSDAQTETFTNLERIRSSSVSETIGDGVELGLVTLDRLQAVLNIEARDGNEAARWLTRFASLKRKLKETRTVVGILGNTGAGKSSLINALLDEESLIPTNCMRACTAVPTEILFNHDENARHCYRGEAEFITEEDWQKEVSLLLAELVDPAKKLSKDYLQPDTGAGIAYAKIKAVYPKLSNERLAKSNVKDLMDDPAVKDVLGTIKLHQRAKAADLKADLQIYVDSAEKYGADNQAGTTMAYWPLIKVVRIYLKAKVLSTGTVLVDLPGVQDSNAARSAVADRFREECSSIWIVSPINRAVDDKAAKHLLGTSFKLQLTMDGSYSNVTFVCSKTDEISVKEVADKLDVDGAIRSIWAKEEECGRDVSKLKGEIQGLMEEREELDEMRDELETQRSKKRKLADLHKSADAQDPLDVGDGDLEEETAHVTKESVRIRKRLKDLKTQMSALQSECKRLSVEATARCVEARNNYSKDAIRSDFAEGVRDTVEDAETQHPVEPQPATEPDYAQIAKSLPVFCVSSRGYQFLMGRSLKDGTVGGYRCAADTQIPQLQEHAMQLGDLELITTRKAFLADLARLMRSLLLWASSGRSGGGSCIDRLSEDEISKMSRLDDLITTLRVVLDNRIKPAMTGIRTRVKHDLLEPISPMCVDAAVKLPGVALGWSKNGNAIGGPMRWATYRSIVMHRGEGVTRISQGMNFNDDLFVPLKKRMALHWASAFGSAFNDGMTVYASGAIEALENFHKTVLDCPELDCSNSAHLGLLNDQLNARVQSIRQVEAKFKVVVKHKQRGGSRWFVTAIAGYMKDIYEHCSCMHGAGCFNRLKEALEDFVDENRQEILSKSLQAVGNLLDKICSSFEERMRKHAEDVLLKIKEDYQLAILGREMVLSGADASPSLLLVQEKVYAMLLRVDGEFASVLRTASVARETSK</sequence>
<dbReference type="Gene3D" id="3.40.50.300">
    <property type="entry name" value="P-loop containing nucleotide triphosphate hydrolases"/>
    <property type="match status" value="1"/>
</dbReference>
<dbReference type="AlphaFoldDB" id="A0A1J7JWX9"/>
<dbReference type="InterPro" id="IPR027417">
    <property type="entry name" value="P-loop_NTPase"/>
</dbReference>
<protein>
    <recommendedName>
        <fullName evidence="3">Dynamin N-terminal domain-containing protein</fullName>
    </recommendedName>
</protein>
<organism evidence="4 5">
    <name type="scientific">Coniochaeta ligniaria NRRL 30616</name>
    <dbReference type="NCBI Taxonomy" id="1408157"/>
    <lineage>
        <taxon>Eukaryota</taxon>
        <taxon>Fungi</taxon>
        <taxon>Dikarya</taxon>
        <taxon>Ascomycota</taxon>
        <taxon>Pezizomycotina</taxon>
        <taxon>Sordariomycetes</taxon>
        <taxon>Sordariomycetidae</taxon>
        <taxon>Coniochaetales</taxon>
        <taxon>Coniochaetaceae</taxon>
        <taxon>Coniochaeta</taxon>
    </lineage>
</organism>
<feature type="region of interest" description="Disordered" evidence="2">
    <location>
        <begin position="148"/>
        <end position="180"/>
    </location>
</feature>
<keyword evidence="5" id="KW-1185">Reference proteome</keyword>
<dbReference type="InParanoid" id="A0A1J7JWX9"/>
<dbReference type="Proteomes" id="UP000182658">
    <property type="component" value="Unassembled WGS sequence"/>
</dbReference>
<dbReference type="PANTHER" id="PTHR36681">
    <property type="entry name" value="NUCLEAR GTPASE, GERMINAL CENTER-ASSOCIATED, TANDEM DUPLICATE 3"/>
    <property type="match status" value="1"/>
</dbReference>
<dbReference type="EMBL" id="KV875094">
    <property type="protein sequence ID" value="OIW33908.1"/>
    <property type="molecule type" value="Genomic_DNA"/>
</dbReference>
<feature type="compositionally biased region" description="Basic and acidic residues" evidence="2">
    <location>
        <begin position="562"/>
        <end position="581"/>
    </location>
</feature>
<evidence type="ECO:0000313" key="4">
    <source>
        <dbReference type="EMBL" id="OIW33908.1"/>
    </source>
</evidence>
<dbReference type="PANTHER" id="PTHR36681:SF3">
    <property type="entry name" value="NUCLEAR GTPASE, GERMINAL CENTER-ASSOCIATED, TANDEM DUPLICATE 3"/>
    <property type="match status" value="1"/>
</dbReference>
<accession>A0A1J7JWX9</accession>
<gene>
    <name evidence="4" type="ORF">CONLIGDRAFT_640982</name>
</gene>
<feature type="compositionally biased region" description="Polar residues" evidence="2">
    <location>
        <begin position="171"/>
        <end position="180"/>
    </location>
</feature>
<feature type="region of interest" description="Disordered" evidence="2">
    <location>
        <begin position="1"/>
        <end position="35"/>
    </location>
</feature>
<evidence type="ECO:0000256" key="1">
    <source>
        <dbReference type="SAM" id="Coils"/>
    </source>
</evidence>
<dbReference type="OrthoDB" id="3598281at2759"/>
<evidence type="ECO:0000259" key="3">
    <source>
        <dbReference type="Pfam" id="PF00350"/>
    </source>
</evidence>